<dbReference type="Proteomes" id="UP000580250">
    <property type="component" value="Unassembled WGS sequence"/>
</dbReference>
<dbReference type="AlphaFoldDB" id="A0A6V7XXD3"/>
<dbReference type="EMBL" id="CAJEWN010002496">
    <property type="protein sequence ID" value="CAD2203974.1"/>
    <property type="molecule type" value="Genomic_DNA"/>
</dbReference>
<protein>
    <submittedName>
        <fullName evidence="1">Uncharacterized protein</fullName>
    </submittedName>
</protein>
<organism evidence="1 2">
    <name type="scientific">Meloidogyne enterolobii</name>
    <name type="common">Root-knot nematode worm</name>
    <name type="synonym">Meloidogyne mayaguensis</name>
    <dbReference type="NCBI Taxonomy" id="390850"/>
    <lineage>
        <taxon>Eukaryota</taxon>
        <taxon>Metazoa</taxon>
        <taxon>Ecdysozoa</taxon>
        <taxon>Nematoda</taxon>
        <taxon>Chromadorea</taxon>
        <taxon>Rhabditida</taxon>
        <taxon>Tylenchina</taxon>
        <taxon>Tylenchomorpha</taxon>
        <taxon>Tylenchoidea</taxon>
        <taxon>Meloidogynidae</taxon>
        <taxon>Meloidogyninae</taxon>
        <taxon>Meloidogyne</taxon>
    </lineage>
</organism>
<reference evidence="1 2" key="1">
    <citation type="submission" date="2020-08" db="EMBL/GenBank/DDBJ databases">
        <authorList>
            <person name="Koutsovoulos G."/>
            <person name="Danchin GJ E."/>
        </authorList>
    </citation>
    <scope>NUCLEOTIDE SEQUENCE [LARGE SCALE GENOMIC DNA]</scope>
</reference>
<gene>
    <name evidence="1" type="ORF">MENT_LOCUS57686</name>
</gene>
<accession>A0A6V7XXD3</accession>
<proteinExistence type="predicted"/>
<comment type="caution">
    <text evidence="1">The sequence shown here is derived from an EMBL/GenBank/DDBJ whole genome shotgun (WGS) entry which is preliminary data.</text>
</comment>
<evidence type="ECO:0000313" key="2">
    <source>
        <dbReference type="Proteomes" id="UP000580250"/>
    </source>
</evidence>
<name>A0A6V7XXD3_MELEN</name>
<sequence>MFVQLYYYEKIRGKKLKEEILKLIGNFKKNLFVKKTWKEIKRDFGELMKEIEILVKVLKMKNGSPKEIDKMLKQTVDEKVIPNEREDGIKGKINSEKFSEEIGRELQDVMNSFKNTVNQKETGDWLDIINCILPKLQVNIIKIGTFLL</sequence>
<evidence type="ECO:0000313" key="1">
    <source>
        <dbReference type="EMBL" id="CAD2203974.1"/>
    </source>
</evidence>